<accession>A0ABY6RTY6</accession>
<proteinExistence type="predicted"/>
<evidence type="ECO:0000313" key="1">
    <source>
        <dbReference type="EMBL" id="VBB71701.1"/>
    </source>
</evidence>
<dbReference type="Proteomes" id="UP000280685">
    <property type="component" value="Chromosome 1"/>
</dbReference>
<reference evidence="1" key="1">
    <citation type="submission" date="2018-02" db="EMBL/GenBank/DDBJ databases">
        <authorList>
            <person name="Silar P."/>
        </authorList>
    </citation>
    <scope>NUCLEOTIDE SEQUENCE [LARGE SCALE GENOMIC DNA]</scope>
    <source>
        <strain evidence="1">T</strain>
    </source>
</reference>
<protein>
    <submittedName>
        <fullName evidence="1">Uncharacterized protein</fullName>
    </submittedName>
</protein>
<sequence>MSLRLDNETTTSFTGPSFGIHADQLWWSGNIVASRALTLTAKIVVSLLVG</sequence>
<dbReference type="EMBL" id="LR026964">
    <property type="protein sequence ID" value="VBB71701.1"/>
    <property type="molecule type" value="Genomic_DNA"/>
</dbReference>
<gene>
    <name evidence="1" type="ORF">PODCO_103560</name>
</gene>
<name>A0ABY6RTY6_PODCO</name>
<organism evidence="1 2">
    <name type="scientific">Podospora comata</name>
    <dbReference type="NCBI Taxonomy" id="48703"/>
    <lineage>
        <taxon>Eukaryota</taxon>
        <taxon>Fungi</taxon>
        <taxon>Dikarya</taxon>
        <taxon>Ascomycota</taxon>
        <taxon>Pezizomycotina</taxon>
        <taxon>Sordariomycetes</taxon>
        <taxon>Sordariomycetidae</taxon>
        <taxon>Sordariales</taxon>
        <taxon>Podosporaceae</taxon>
        <taxon>Podospora</taxon>
    </lineage>
</organism>
<evidence type="ECO:0000313" key="2">
    <source>
        <dbReference type="Proteomes" id="UP000280685"/>
    </source>
</evidence>
<keyword evidence="2" id="KW-1185">Reference proteome</keyword>